<dbReference type="VEuPathDB" id="AmoebaDB:EIN_044230"/>
<evidence type="ECO:0000259" key="3">
    <source>
        <dbReference type="PROSITE" id="PS50069"/>
    </source>
</evidence>
<dbReference type="SMART" id="SM00884">
    <property type="entry name" value="Cullin_Nedd8"/>
    <property type="match status" value="1"/>
</dbReference>
<dbReference type="GeneID" id="14885819"/>
<dbReference type="InterPro" id="IPR036390">
    <property type="entry name" value="WH_DNA-bd_sf"/>
</dbReference>
<dbReference type="InterPro" id="IPR045093">
    <property type="entry name" value="Cullin"/>
</dbReference>
<dbReference type="EMBL" id="KB206902">
    <property type="protein sequence ID" value="ELP86865.1"/>
    <property type="molecule type" value="Genomic_DNA"/>
</dbReference>
<evidence type="ECO:0000313" key="5">
    <source>
        <dbReference type="Proteomes" id="UP000014680"/>
    </source>
</evidence>
<feature type="non-terminal residue" evidence="4">
    <location>
        <position position="1"/>
    </location>
</feature>
<dbReference type="PANTHER" id="PTHR11932">
    <property type="entry name" value="CULLIN"/>
    <property type="match status" value="1"/>
</dbReference>
<name>A0A0A1TZ57_ENTIV</name>
<accession>A0A0A1TZ57</accession>
<dbReference type="InterPro" id="IPR036317">
    <property type="entry name" value="Cullin_homology_sf"/>
</dbReference>
<gene>
    <name evidence="4" type="ORF">EIN_044230</name>
</gene>
<dbReference type="OrthoDB" id="27073at2759"/>
<dbReference type="SUPFAM" id="SSF46785">
    <property type="entry name" value="Winged helix' DNA-binding domain"/>
    <property type="match status" value="1"/>
</dbReference>
<dbReference type="InterPro" id="IPR016158">
    <property type="entry name" value="Cullin_homology"/>
</dbReference>
<comment type="pathway">
    <text evidence="1">Protein modification; protein ubiquitination.</text>
</comment>
<evidence type="ECO:0000313" key="4">
    <source>
        <dbReference type="EMBL" id="ELP86865.1"/>
    </source>
</evidence>
<keyword evidence="5" id="KW-1185">Reference proteome</keyword>
<evidence type="ECO:0000256" key="2">
    <source>
        <dbReference type="PROSITE-ProRule" id="PRU00330"/>
    </source>
</evidence>
<dbReference type="InterPro" id="IPR036388">
    <property type="entry name" value="WH-like_DNA-bd_sf"/>
</dbReference>
<dbReference type="GO" id="GO:0006511">
    <property type="term" value="P:ubiquitin-dependent protein catabolic process"/>
    <property type="evidence" value="ECO:0007669"/>
    <property type="project" value="InterPro"/>
</dbReference>
<dbReference type="GO" id="GO:0016567">
    <property type="term" value="P:protein ubiquitination"/>
    <property type="evidence" value="ECO:0007669"/>
    <property type="project" value="UniProtKB-UniPathway"/>
</dbReference>
<proteinExistence type="inferred from homology"/>
<evidence type="ECO:0000256" key="1">
    <source>
        <dbReference type="ARBA" id="ARBA00004906"/>
    </source>
</evidence>
<dbReference type="RefSeq" id="XP_004253636.1">
    <property type="nucleotide sequence ID" value="XM_004253588.1"/>
</dbReference>
<dbReference type="PROSITE" id="PS50069">
    <property type="entry name" value="CULLIN_2"/>
    <property type="match status" value="1"/>
</dbReference>
<dbReference type="Gene3D" id="1.20.1310.10">
    <property type="entry name" value="Cullin Repeats"/>
    <property type="match status" value="1"/>
</dbReference>
<dbReference type="Proteomes" id="UP000014680">
    <property type="component" value="Unassembled WGS sequence"/>
</dbReference>
<dbReference type="Pfam" id="PF10557">
    <property type="entry name" value="Cullin_Nedd8"/>
    <property type="match status" value="1"/>
</dbReference>
<feature type="domain" description="Cullin family profile" evidence="3">
    <location>
        <begin position="50"/>
        <end position="170"/>
    </location>
</feature>
<dbReference type="UniPathway" id="UPA00143"/>
<protein>
    <submittedName>
        <fullName evidence="4">Cullin, putative</fullName>
    </submittedName>
</protein>
<dbReference type="AlphaFoldDB" id="A0A0A1TZ57"/>
<dbReference type="Gene3D" id="1.10.10.10">
    <property type="entry name" value="Winged helix-like DNA-binding domain superfamily/Winged helix DNA-binding domain"/>
    <property type="match status" value="1"/>
</dbReference>
<sequence length="345" mass="40006">VRLFKRGVSMGFLTLPQKLSEQLPINFAVYLDHVLSSFCTSQEVTTICKLIGLLDNKDVMLLHYRKCLSKRVIYDDQISLDTNNFFLTTLTGLIGNTLTHPILQVLNELQTSRVFTEKIKNLVPLQTKVNIFSLQQLFQRPLSLTLPSEIEDIWKIIITQYARIHEKRKLVLCETSSTVFLKSGKMTIEMPLPHYMIFKEGETVMNDVAKKYNIDSESLDNFCGDLESAKLITRKENSIYPVSEFKGDVIIVQMTQKKKNLPSDVIDEKAEVEEKRFQTIVGVQVRLMKRHKKITHQDLIRLTNDQVKKTFVPDSRLLRKALEYLIDNEYIERDKSDKDLLIYLS</sequence>
<comment type="similarity">
    <text evidence="2">Belongs to the cullin family.</text>
</comment>
<dbReference type="InterPro" id="IPR019559">
    <property type="entry name" value="Cullin_neddylation_domain"/>
</dbReference>
<dbReference type="GO" id="GO:0031625">
    <property type="term" value="F:ubiquitin protein ligase binding"/>
    <property type="evidence" value="ECO:0007669"/>
    <property type="project" value="InterPro"/>
</dbReference>
<organism evidence="4 5">
    <name type="scientific">Entamoeba invadens IP1</name>
    <dbReference type="NCBI Taxonomy" id="370355"/>
    <lineage>
        <taxon>Eukaryota</taxon>
        <taxon>Amoebozoa</taxon>
        <taxon>Evosea</taxon>
        <taxon>Archamoebae</taxon>
        <taxon>Mastigamoebida</taxon>
        <taxon>Entamoebidae</taxon>
        <taxon>Entamoeba</taxon>
    </lineage>
</organism>
<reference evidence="4 5" key="1">
    <citation type="submission" date="2012-10" db="EMBL/GenBank/DDBJ databases">
        <authorList>
            <person name="Zafar N."/>
            <person name="Inman J."/>
            <person name="Hall N."/>
            <person name="Lorenzi H."/>
            <person name="Caler E."/>
        </authorList>
    </citation>
    <scope>NUCLEOTIDE SEQUENCE [LARGE SCALE GENOMIC DNA]</scope>
    <source>
        <strain evidence="4 5">IP1</strain>
    </source>
</reference>
<dbReference type="KEGG" id="eiv:EIN_044230"/>
<dbReference type="SUPFAM" id="SSF75632">
    <property type="entry name" value="Cullin homology domain"/>
    <property type="match status" value="1"/>
</dbReference>